<protein>
    <submittedName>
        <fullName evidence="1">Uncharacterized protein</fullName>
    </submittedName>
</protein>
<proteinExistence type="predicted"/>
<dbReference type="EMBL" id="ML987218">
    <property type="protein sequence ID" value="KAF2240380.1"/>
    <property type="molecule type" value="Genomic_DNA"/>
</dbReference>
<dbReference type="Proteomes" id="UP000800094">
    <property type="component" value="Unassembled WGS sequence"/>
</dbReference>
<gene>
    <name evidence="1" type="ORF">BU26DRAFT_442719</name>
</gene>
<dbReference type="OrthoDB" id="4297596at2759"/>
<dbReference type="GeneID" id="54577849"/>
<dbReference type="AlphaFoldDB" id="A0A6A6HSG8"/>
<reference evidence="1" key="1">
    <citation type="journal article" date="2020" name="Stud. Mycol.">
        <title>101 Dothideomycetes genomes: a test case for predicting lifestyles and emergence of pathogens.</title>
        <authorList>
            <person name="Haridas S."/>
            <person name="Albert R."/>
            <person name="Binder M."/>
            <person name="Bloem J."/>
            <person name="Labutti K."/>
            <person name="Salamov A."/>
            <person name="Andreopoulos B."/>
            <person name="Baker S."/>
            <person name="Barry K."/>
            <person name="Bills G."/>
            <person name="Bluhm B."/>
            <person name="Cannon C."/>
            <person name="Castanera R."/>
            <person name="Culley D."/>
            <person name="Daum C."/>
            <person name="Ezra D."/>
            <person name="Gonzalez J."/>
            <person name="Henrissat B."/>
            <person name="Kuo A."/>
            <person name="Liang C."/>
            <person name="Lipzen A."/>
            <person name="Lutzoni F."/>
            <person name="Magnuson J."/>
            <person name="Mondo S."/>
            <person name="Nolan M."/>
            <person name="Ohm R."/>
            <person name="Pangilinan J."/>
            <person name="Park H.-J."/>
            <person name="Ramirez L."/>
            <person name="Alfaro M."/>
            <person name="Sun H."/>
            <person name="Tritt A."/>
            <person name="Yoshinaga Y."/>
            <person name="Zwiers L.-H."/>
            <person name="Turgeon B."/>
            <person name="Goodwin S."/>
            <person name="Spatafora J."/>
            <person name="Crous P."/>
            <person name="Grigoriev I."/>
        </authorList>
    </citation>
    <scope>NUCLEOTIDE SEQUENCE</scope>
    <source>
        <strain evidence="1">CBS 122368</strain>
    </source>
</reference>
<evidence type="ECO:0000313" key="1">
    <source>
        <dbReference type="EMBL" id="KAF2240380.1"/>
    </source>
</evidence>
<organism evidence="1 2">
    <name type="scientific">Trematosphaeria pertusa</name>
    <dbReference type="NCBI Taxonomy" id="390896"/>
    <lineage>
        <taxon>Eukaryota</taxon>
        <taxon>Fungi</taxon>
        <taxon>Dikarya</taxon>
        <taxon>Ascomycota</taxon>
        <taxon>Pezizomycotina</taxon>
        <taxon>Dothideomycetes</taxon>
        <taxon>Pleosporomycetidae</taxon>
        <taxon>Pleosporales</taxon>
        <taxon>Massarineae</taxon>
        <taxon>Trematosphaeriaceae</taxon>
        <taxon>Trematosphaeria</taxon>
    </lineage>
</organism>
<keyword evidence="2" id="KW-1185">Reference proteome</keyword>
<sequence length="145" mass="16764">MAIDSASPARVCIRACVTDVLGDPLNRTTTLGQEFCRKILNRQFQSMPALARYDHGHIPPSFDSLKPVSVWFVFDLNVTSELTKGQLNNLPHYVYLASRQRAGELEFISRDDWSDMAKERAKMYTWGGRQEQEELREMRNRQGRQ</sequence>
<evidence type="ECO:0000313" key="2">
    <source>
        <dbReference type="Proteomes" id="UP000800094"/>
    </source>
</evidence>
<name>A0A6A6HSG8_9PLEO</name>
<accession>A0A6A6HSG8</accession>
<dbReference type="RefSeq" id="XP_033675384.1">
    <property type="nucleotide sequence ID" value="XM_033824519.1"/>
</dbReference>